<evidence type="ECO:0000259" key="8">
    <source>
        <dbReference type="Pfam" id="PF02608"/>
    </source>
</evidence>
<proteinExistence type="inferred from homology"/>
<evidence type="ECO:0000256" key="6">
    <source>
        <dbReference type="ARBA" id="ARBA00023288"/>
    </source>
</evidence>
<dbReference type="Gene3D" id="3.40.50.2300">
    <property type="match status" value="2"/>
</dbReference>
<dbReference type="EMBL" id="CP072943">
    <property type="protein sequence ID" value="QTX32527.1"/>
    <property type="molecule type" value="Genomic_DNA"/>
</dbReference>
<keyword evidence="6" id="KW-0449">Lipoprotein</keyword>
<dbReference type="RefSeq" id="WP_274373766.1">
    <property type="nucleotide sequence ID" value="NZ_CP072943.1"/>
</dbReference>
<keyword evidence="4 7" id="KW-0732">Signal</keyword>
<evidence type="ECO:0000256" key="3">
    <source>
        <dbReference type="ARBA" id="ARBA00022475"/>
    </source>
</evidence>
<gene>
    <name evidence="9" type="ORF">KAR29_00840</name>
</gene>
<dbReference type="PANTHER" id="PTHR34296">
    <property type="entry name" value="TRANSCRIPTIONAL ACTIVATOR PROTEIN MED"/>
    <property type="match status" value="1"/>
</dbReference>
<dbReference type="KEGG" id="aram:KAR29_00840"/>
<keyword evidence="3" id="KW-1003">Cell membrane</keyword>
<evidence type="ECO:0000256" key="1">
    <source>
        <dbReference type="ARBA" id="ARBA00004193"/>
    </source>
</evidence>
<dbReference type="AlphaFoldDB" id="A0A9Q7AN48"/>
<evidence type="ECO:0000256" key="2">
    <source>
        <dbReference type="ARBA" id="ARBA00008610"/>
    </source>
</evidence>
<evidence type="ECO:0000256" key="7">
    <source>
        <dbReference type="SAM" id="SignalP"/>
    </source>
</evidence>
<accession>A0A9Q7AN48</accession>
<dbReference type="PANTHER" id="PTHR34296:SF2">
    <property type="entry name" value="ABC TRANSPORTER GUANOSINE-BINDING PROTEIN NUPN"/>
    <property type="match status" value="1"/>
</dbReference>
<dbReference type="InterPro" id="IPR028082">
    <property type="entry name" value="Peripla_BP_I"/>
</dbReference>
<feature type="chain" id="PRO_5040244957" evidence="7">
    <location>
        <begin position="26"/>
        <end position="344"/>
    </location>
</feature>
<organism evidence="9 10">
    <name type="scientific">Aminithiophilus ramosus</name>
    <dbReference type="NCBI Taxonomy" id="3029084"/>
    <lineage>
        <taxon>Bacteria</taxon>
        <taxon>Thermotogati</taxon>
        <taxon>Synergistota</taxon>
        <taxon>Synergistia</taxon>
        <taxon>Synergistales</taxon>
        <taxon>Aminithiophilaceae</taxon>
        <taxon>Aminithiophilus</taxon>
    </lineage>
</organism>
<evidence type="ECO:0000313" key="10">
    <source>
        <dbReference type="Proteomes" id="UP000671879"/>
    </source>
</evidence>
<dbReference type="CDD" id="cd19964">
    <property type="entry name" value="PBP1_BMP-like"/>
    <property type="match status" value="1"/>
</dbReference>
<sequence length="344" mass="36631">MKGTSRVLIALCLVASCLFALPVMAAEKPVKVALVLAGFLGDKSFNDSAYQGLERAMTDFGVELKVMESKNPADWESNLVAMAAAGYDLVLACSTQIAEIVGSHAADFPDVKFGVIDGAIKAPNVKSIVFAQNEGSFLAGAAAALFTVRSEIEGVNDKKVIGWVGGMDIPVLHDFLVGYEQGAKFIDPEVRVLVSFAGTFNDPLKGKELTLAQYDQGADIVMNVASNTGNGILEAANETGKFAIGVDLDQDGIYPGRILTSMLKRVDVASYELVKDVVDGTFKGDTVVEMGIASGGVSLTDMAVMKEALGDKFPQELLERIQELTEQVRSGAIKVDAYEGFRRN</sequence>
<reference evidence="10" key="1">
    <citation type="submission" date="2021-04" db="EMBL/GenBank/DDBJ databases">
        <title>A novel Synergistetes isolate from a pyrite-forming mixed culture.</title>
        <authorList>
            <person name="Bunk B."/>
            <person name="Sproer C."/>
            <person name="Spring S."/>
            <person name="Pester M."/>
        </authorList>
    </citation>
    <scope>NUCLEOTIDE SEQUENCE [LARGE SCALE GENOMIC DNA]</scope>
    <source>
        <strain evidence="10">J.5.4.2-T.3.5.2</strain>
    </source>
</reference>
<dbReference type="InterPro" id="IPR050957">
    <property type="entry name" value="BMP_lipoprotein"/>
</dbReference>
<comment type="similarity">
    <text evidence="2">Belongs to the BMP lipoprotein family.</text>
</comment>
<evidence type="ECO:0000313" key="9">
    <source>
        <dbReference type="EMBL" id="QTX32527.1"/>
    </source>
</evidence>
<keyword evidence="5" id="KW-0472">Membrane</keyword>
<dbReference type="GO" id="GO:0005886">
    <property type="term" value="C:plasma membrane"/>
    <property type="evidence" value="ECO:0007669"/>
    <property type="project" value="UniProtKB-SubCell"/>
</dbReference>
<dbReference type="Pfam" id="PF02608">
    <property type="entry name" value="Bmp"/>
    <property type="match status" value="1"/>
</dbReference>
<feature type="signal peptide" evidence="7">
    <location>
        <begin position="1"/>
        <end position="25"/>
    </location>
</feature>
<dbReference type="InterPro" id="IPR003760">
    <property type="entry name" value="PnrA-like"/>
</dbReference>
<dbReference type="Proteomes" id="UP000671879">
    <property type="component" value="Chromosome"/>
</dbReference>
<evidence type="ECO:0000256" key="4">
    <source>
        <dbReference type="ARBA" id="ARBA00022729"/>
    </source>
</evidence>
<dbReference type="SUPFAM" id="SSF53822">
    <property type="entry name" value="Periplasmic binding protein-like I"/>
    <property type="match status" value="1"/>
</dbReference>
<feature type="domain" description="ABC transporter substrate-binding protein PnrA-like" evidence="8">
    <location>
        <begin position="30"/>
        <end position="308"/>
    </location>
</feature>
<protein>
    <submittedName>
        <fullName evidence="9">BMP family ABC transporter substrate-binding protein</fullName>
    </submittedName>
</protein>
<name>A0A9Q7AN48_9BACT</name>
<evidence type="ECO:0000256" key="5">
    <source>
        <dbReference type="ARBA" id="ARBA00023136"/>
    </source>
</evidence>
<keyword evidence="10" id="KW-1185">Reference proteome</keyword>
<comment type="subcellular location">
    <subcellularLocation>
        <location evidence="1">Cell membrane</location>
        <topology evidence="1">Lipid-anchor</topology>
    </subcellularLocation>
</comment>